<feature type="transmembrane region" description="Helical" evidence="6">
    <location>
        <begin position="153"/>
        <end position="173"/>
    </location>
</feature>
<feature type="transmembrane region" description="Helical" evidence="6">
    <location>
        <begin position="245"/>
        <end position="268"/>
    </location>
</feature>
<evidence type="ECO:0000256" key="1">
    <source>
        <dbReference type="ARBA" id="ARBA00004141"/>
    </source>
</evidence>
<dbReference type="Pfam" id="PF12698">
    <property type="entry name" value="ABC2_membrane_3"/>
    <property type="match status" value="1"/>
</dbReference>
<evidence type="ECO:0000313" key="10">
    <source>
        <dbReference type="Proteomes" id="UP000076717"/>
    </source>
</evidence>
<feature type="domain" description="ABC transmembrane type-2" evidence="7">
    <location>
        <begin position="41"/>
        <end position="270"/>
    </location>
</feature>
<reference evidence="8 10" key="1">
    <citation type="submission" date="2015-08" db="EMBL/GenBank/DDBJ databases">
        <title>Draft Genome Sequence of Rathayibacter sp. Strain VKM Ac-2596 Isolated from Leaf Gall Induced by Plant-Parasitic Nematodes.</title>
        <authorList>
            <person name="Vasilenko O.V."/>
            <person name="Starodumova I.P."/>
            <person name="Tarlachkov S.V."/>
            <person name="Dorofeeva L.V."/>
            <person name="Evtushenko L.I."/>
        </authorList>
    </citation>
    <scope>NUCLEOTIDE SEQUENCE [LARGE SCALE GENOMIC DNA]</scope>
    <source>
        <strain evidence="8 10">VKM Ac-2596</strain>
    </source>
</reference>
<protein>
    <submittedName>
        <fullName evidence="8 9">ABC transporter permease</fullName>
    </submittedName>
</protein>
<dbReference type="GO" id="GO:0046677">
    <property type="term" value="P:response to antibiotic"/>
    <property type="evidence" value="ECO:0007669"/>
    <property type="project" value="UniProtKB-KW"/>
</dbReference>
<dbReference type="PANTHER" id="PTHR43229:SF2">
    <property type="entry name" value="NODULATION PROTEIN J"/>
    <property type="match status" value="1"/>
</dbReference>
<dbReference type="InterPro" id="IPR013525">
    <property type="entry name" value="ABC2_TM"/>
</dbReference>
<reference evidence="11" key="2">
    <citation type="submission" date="2019-12" db="EMBL/GenBank/DDBJ databases">
        <title>Complete and draft genome sequences of new strains and members of some known species of the genus Rathayibacter isolated from plants.</title>
        <authorList>
            <person name="Tarlachkov S.V."/>
            <person name="Starodumova I.P."/>
            <person name="Dorofeeva L.V."/>
            <person name="Prisyazhnaya N.V."/>
            <person name="Leyn S."/>
            <person name="Zlamal J."/>
            <person name="Elan M."/>
            <person name="Osterman A.L."/>
            <person name="Nadler S."/>
            <person name="Subbotin S.A."/>
            <person name="Evtushenko L.I."/>
        </authorList>
    </citation>
    <scope>NUCLEOTIDE SEQUENCE [LARGE SCALE GENOMIC DNA]</scope>
    <source>
        <strain evidence="11">VKM Ac-2761</strain>
    </source>
</reference>
<feature type="transmembrane region" description="Helical" evidence="6">
    <location>
        <begin position="39"/>
        <end position="61"/>
    </location>
</feature>
<dbReference type="InterPro" id="IPR000412">
    <property type="entry name" value="ABC_2_transport"/>
</dbReference>
<keyword evidence="10" id="KW-1185">Reference proteome</keyword>
<dbReference type="Proteomes" id="UP000076717">
    <property type="component" value="Unassembled WGS sequence"/>
</dbReference>
<keyword evidence="4 6" id="KW-0472">Membrane</keyword>
<evidence type="ECO:0000313" key="9">
    <source>
        <dbReference type="EMBL" id="QHC54395.1"/>
    </source>
</evidence>
<evidence type="ECO:0000256" key="4">
    <source>
        <dbReference type="ARBA" id="ARBA00023136"/>
    </source>
</evidence>
<evidence type="ECO:0000256" key="6">
    <source>
        <dbReference type="SAM" id="Phobius"/>
    </source>
</evidence>
<reference evidence="9" key="3">
    <citation type="submission" date="2019-12" db="EMBL/GenBank/DDBJ databases">
        <title>Complete and Draft Genome Sequences of New Strains and Members of Some Known Species of the Genus Rathayibacter isolated from Plants.</title>
        <authorList>
            <person name="Tarlachkov S.V."/>
            <person name="Starodumova I.P."/>
            <person name="Dorofeeva L.V."/>
            <person name="Prisyazhnaya N.V."/>
            <person name="Leyn S.A."/>
            <person name="Zlamal J.E."/>
            <person name="Elane M.L."/>
            <person name="Osterman A.L."/>
            <person name="Nadler S.A."/>
            <person name="Subbotin S.A."/>
            <person name="Evtushenko L.I."/>
        </authorList>
    </citation>
    <scope>NUCLEOTIDE SEQUENCE</scope>
    <source>
        <strain evidence="9">VKM Ac-2761</strain>
    </source>
</reference>
<gene>
    <name evidence="8" type="primary">drrB</name>
    <name evidence="8" type="ORF">ACH61_02590</name>
    <name evidence="9" type="ORF">GSU10_01085</name>
</gene>
<dbReference type="Proteomes" id="UP000465031">
    <property type="component" value="Chromosome"/>
</dbReference>
<dbReference type="PANTHER" id="PTHR43229">
    <property type="entry name" value="NODULATION PROTEIN J"/>
    <property type="match status" value="1"/>
</dbReference>
<dbReference type="KEGG" id="rte:GSU10_01085"/>
<feature type="transmembrane region" description="Helical" evidence="6">
    <location>
        <begin position="119"/>
        <end position="141"/>
    </location>
</feature>
<dbReference type="AlphaFoldDB" id="A0A166HBJ3"/>
<evidence type="ECO:0000256" key="5">
    <source>
        <dbReference type="ARBA" id="ARBA00023251"/>
    </source>
</evidence>
<evidence type="ECO:0000256" key="3">
    <source>
        <dbReference type="ARBA" id="ARBA00022989"/>
    </source>
</evidence>
<accession>A0A166HBJ3</accession>
<dbReference type="EMBL" id="CP047186">
    <property type="protein sequence ID" value="QHC54395.1"/>
    <property type="molecule type" value="Genomic_DNA"/>
</dbReference>
<dbReference type="OrthoDB" id="9786643at2"/>
<sequence>MSTATTTTSAAPRSSRARAARGIARVAAVQARIELRRRFLRWTAVSFLVPPVVLVLVFRFLDLDLFGGADGVRSVLAGFAAASMFVGGMVGIASELVTEQEDGSVLRAKTLPFGMASYLSGKLIALSVTNLVALVLILISSDLVIGSVLPRDPAGWIGVVGLAVLTLACTVPLGATLGSLVSSPFAVLPLSLVAYGLMLVSGVFFPVELLPEWLRAVVSVFPVYWLGELARAVLLPGFVLEGGRLVLAVVVPLAWGVLGMILAPRALGAMARRQSGRRLETIQERRAQRGY</sequence>
<dbReference type="GO" id="GO:0043190">
    <property type="term" value="C:ATP-binding cassette (ABC) transporter complex"/>
    <property type="evidence" value="ECO:0007669"/>
    <property type="project" value="InterPro"/>
</dbReference>
<dbReference type="PIRSF" id="PIRSF006648">
    <property type="entry name" value="DrrB"/>
    <property type="match status" value="1"/>
</dbReference>
<dbReference type="RefSeq" id="WP_068212394.1">
    <property type="nucleotide sequence ID" value="NZ_CP047186.1"/>
</dbReference>
<name>A0A166HBJ3_9MICO</name>
<keyword evidence="3 6" id="KW-1133">Transmembrane helix</keyword>
<evidence type="ECO:0000259" key="7">
    <source>
        <dbReference type="PROSITE" id="PS51012"/>
    </source>
</evidence>
<evidence type="ECO:0000256" key="2">
    <source>
        <dbReference type="ARBA" id="ARBA00022692"/>
    </source>
</evidence>
<dbReference type="PATRIC" id="fig|1671680.3.peg.2775"/>
<dbReference type="GO" id="GO:0140359">
    <property type="term" value="F:ABC-type transporter activity"/>
    <property type="evidence" value="ECO:0007669"/>
    <property type="project" value="InterPro"/>
</dbReference>
<dbReference type="InterPro" id="IPR047817">
    <property type="entry name" value="ABC2_TM_bact-type"/>
</dbReference>
<organism evidence="8 10">
    <name type="scientific">Rathayibacter tanaceti</name>
    <dbReference type="NCBI Taxonomy" id="1671680"/>
    <lineage>
        <taxon>Bacteria</taxon>
        <taxon>Bacillati</taxon>
        <taxon>Actinomycetota</taxon>
        <taxon>Actinomycetes</taxon>
        <taxon>Micrococcales</taxon>
        <taxon>Microbacteriaceae</taxon>
        <taxon>Rathayibacter</taxon>
    </lineage>
</organism>
<comment type="subcellular location">
    <subcellularLocation>
        <location evidence="1">Membrane</location>
        <topology evidence="1">Multi-pass membrane protein</topology>
    </subcellularLocation>
</comment>
<evidence type="ECO:0000313" key="11">
    <source>
        <dbReference type="Proteomes" id="UP000465031"/>
    </source>
</evidence>
<dbReference type="InterPro" id="IPR051784">
    <property type="entry name" value="Nod_factor_ABC_transporter"/>
</dbReference>
<dbReference type="PROSITE" id="PS51012">
    <property type="entry name" value="ABC_TM2"/>
    <property type="match status" value="1"/>
</dbReference>
<proteinExistence type="predicted"/>
<keyword evidence="2 6" id="KW-0812">Transmembrane</keyword>
<feature type="transmembrane region" description="Helical" evidence="6">
    <location>
        <begin position="185"/>
        <end position="205"/>
    </location>
</feature>
<dbReference type="EMBL" id="LIIN01000112">
    <property type="protein sequence ID" value="KZX20306.1"/>
    <property type="molecule type" value="Genomic_DNA"/>
</dbReference>
<evidence type="ECO:0000313" key="8">
    <source>
        <dbReference type="EMBL" id="KZX20306.1"/>
    </source>
</evidence>
<keyword evidence="5" id="KW-0046">Antibiotic resistance</keyword>
<feature type="transmembrane region" description="Helical" evidence="6">
    <location>
        <begin position="76"/>
        <end position="98"/>
    </location>
</feature>